<dbReference type="EMBL" id="JAGQHR010000742">
    <property type="protein sequence ID" value="MCA9729550.1"/>
    <property type="molecule type" value="Genomic_DNA"/>
</dbReference>
<dbReference type="InterPro" id="IPR005479">
    <property type="entry name" value="CPAse_ATP-bd"/>
</dbReference>
<gene>
    <name evidence="6" type="ORF">KC729_17820</name>
</gene>
<dbReference type="PANTHER" id="PTHR43585:SF2">
    <property type="entry name" value="ATP-GRASP ENZYME FSQD"/>
    <property type="match status" value="1"/>
</dbReference>
<evidence type="ECO:0000256" key="2">
    <source>
        <dbReference type="ARBA" id="ARBA00022741"/>
    </source>
</evidence>
<dbReference type="InterPro" id="IPR013815">
    <property type="entry name" value="ATP_grasp_subdomain_1"/>
</dbReference>
<sequence length="408" mass="45240">MHVLFLAPETHVYNHEFVRGLKDTGARVSALGHSPTAQLPRSLARHLDAYEPARNLFDPSALQDSARRLGRAVPIDRVETIDEPLVIPAAHLRETLGVPGLSVETATLCRDKTAMKEFLRGHGIPCAASSAAATPAEAMAFVERIGLPVILKPRAGFGSLGTHKVETRADLERRLREAHLGERGASVAIEEFVDGHEGFYDTLIADGRIVHDFASHYYPGCLEALQDRKIRPQIAHTNRIDAKDYAELRELGAKVSAALGLDRTATHMEWFFGSKGLRFSEIGARPAGEKIWDLYRAANEVDVYREWASVVITGKATTAKLSRRFATGSIQIRPDRDGHYLGHEGLDAAHRRCGEWIYEANIPNPGTPTAPLEKGWLVNTWIRLRHPDFDTLRGMMDFLGKTVHAYAR</sequence>
<organism evidence="6 7">
    <name type="scientific">Eiseniibacteriota bacterium</name>
    <dbReference type="NCBI Taxonomy" id="2212470"/>
    <lineage>
        <taxon>Bacteria</taxon>
        <taxon>Candidatus Eiseniibacteriota</taxon>
    </lineage>
</organism>
<name>A0A956RR15_UNCEI</name>
<comment type="caution">
    <text evidence="6">The sequence shown here is derived from an EMBL/GenBank/DDBJ whole genome shotgun (WGS) entry which is preliminary data.</text>
</comment>
<dbReference type="Gene3D" id="3.40.50.20">
    <property type="match status" value="1"/>
</dbReference>
<evidence type="ECO:0000313" key="6">
    <source>
        <dbReference type="EMBL" id="MCA9729550.1"/>
    </source>
</evidence>
<keyword evidence="1" id="KW-0436">Ligase</keyword>
<dbReference type="PROSITE" id="PS50975">
    <property type="entry name" value="ATP_GRASP"/>
    <property type="match status" value="1"/>
</dbReference>
<dbReference type="GO" id="GO:0016874">
    <property type="term" value="F:ligase activity"/>
    <property type="evidence" value="ECO:0007669"/>
    <property type="project" value="UniProtKB-KW"/>
</dbReference>
<proteinExistence type="predicted"/>
<dbReference type="GO" id="GO:0005524">
    <property type="term" value="F:ATP binding"/>
    <property type="evidence" value="ECO:0007669"/>
    <property type="project" value="UniProtKB-UniRule"/>
</dbReference>
<evidence type="ECO:0000256" key="4">
    <source>
        <dbReference type="PROSITE-ProRule" id="PRU00409"/>
    </source>
</evidence>
<dbReference type="SUPFAM" id="SSF56059">
    <property type="entry name" value="Glutathione synthetase ATP-binding domain-like"/>
    <property type="match status" value="1"/>
</dbReference>
<evidence type="ECO:0000259" key="5">
    <source>
        <dbReference type="PROSITE" id="PS50975"/>
    </source>
</evidence>
<dbReference type="InterPro" id="IPR052032">
    <property type="entry name" value="ATP-dep_AA_Ligase"/>
</dbReference>
<dbReference type="Proteomes" id="UP000697710">
    <property type="component" value="Unassembled WGS sequence"/>
</dbReference>
<keyword evidence="2 4" id="KW-0547">Nucleotide-binding</keyword>
<dbReference type="Gene3D" id="3.30.1490.20">
    <property type="entry name" value="ATP-grasp fold, A domain"/>
    <property type="match status" value="1"/>
</dbReference>
<reference evidence="6" key="2">
    <citation type="journal article" date="2021" name="Microbiome">
        <title>Successional dynamics and alternative stable states in a saline activated sludge microbial community over 9 years.</title>
        <authorList>
            <person name="Wang Y."/>
            <person name="Ye J."/>
            <person name="Ju F."/>
            <person name="Liu L."/>
            <person name="Boyd J.A."/>
            <person name="Deng Y."/>
            <person name="Parks D.H."/>
            <person name="Jiang X."/>
            <person name="Yin X."/>
            <person name="Woodcroft B.J."/>
            <person name="Tyson G.W."/>
            <person name="Hugenholtz P."/>
            <person name="Polz M.F."/>
            <person name="Zhang T."/>
        </authorList>
    </citation>
    <scope>NUCLEOTIDE SEQUENCE</scope>
    <source>
        <strain evidence="6">HKST-UBA01</strain>
    </source>
</reference>
<reference evidence="6" key="1">
    <citation type="submission" date="2020-04" db="EMBL/GenBank/DDBJ databases">
        <authorList>
            <person name="Zhang T."/>
        </authorList>
    </citation>
    <scope>NUCLEOTIDE SEQUENCE</scope>
    <source>
        <strain evidence="6">HKST-UBA01</strain>
    </source>
</reference>
<evidence type="ECO:0000256" key="3">
    <source>
        <dbReference type="ARBA" id="ARBA00022840"/>
    </source>
</evidence>
<evidence type="ECO:0000256" key="1">
    <source>
        <dbReference type="ARBA" id="ARBA00022598"/>
    </source>
</evidence>
<dbReference type="InterPro" id="IPR011761">
    <property type="entry name" value="ATP-grasp"/>
</dbReference>
<keyword evidence="3 4" id="KW-0067">ATP-binding</keyword>
<protein>
    <submittedName>
        <fullName evidence="6">ATP-grasp domain-containing protein</fullName>
    </submittedName>
</protein>
<feature type="domain" description="ATP-grasp" evidence="5">
    <location>
        <begin position="116"/>
        <end position="312"/>
    </location>
</feature>
<evidence type="ECO:0000313" key="7">
    <source>
        <dbReference type="Proteomes" id="UP000697710"/>
    </source>
</evidence>
<dbReference type="Gene3D" id="3.30.470.20">
    <property type="entry name" value="ATP-grasp fold, B domain"/>
    <property type="match status" value="1"/>
</dbReference>
<dbReference type="GO" id="GO:0046872">
    <property type="term" value="F:metal ion binding"/>
    <property type="evidence" value="ECO:0007669"/>
    <property type="project" value="InterPro"/>
</dbReference>
<dbReference type="PANTHER" id="PTHR43585">
    <property type="entry name" value="FUMIPYRROLE BIOSYNTHESIS PROTEIN C"/>
    <property type="match status" value="1"/>
</dbReference>
<accession>A0A956RR15</accession>
<dbReference type="Pfam" id="PF02786">
    <property type="entry name" value="CPSase_L_D2"/>
    <property type="match status" value="1"/>
</dbReference>
<dbReference type="AlphaFoldDB" id="A0A956RR15"/>